<keyword evidence="4" id="KW-0560">Oxidoreductase</keyword>
<evidence type="ECO:0000256" key="3">
    <source>
        <dbReference type="ARBA" id="ARBA00022964"/>
    </source>
</evidence>
<evidence type="ECO:0000256" key="5">
    <source>
        <dbReference type="ARBA" id="ARBA00023004"/>
    </source>
</evidence>
<sequence>MSTRAKLGGICLLSYAIGVLLSPYFLPTDFLTVNVAPLFIDKLLLSAQHISINSDDALNNEENDVVELELPPMKYEAPYKQIIGDDDDPFHGVDIVLHRNGEPDPCMRQQQQQQSQLDGDASSFTLLEKMLERMGVITVDNSDDEAAPSTASNKESMSPLSQSILRSTEQFAKPLSFDSKYDLDATLTHAFATNTQSIFSNAQSSCGPTWEQDPTKPHYLDQVNENYNLLSSYSSLLKYCDMGIDRTPIQPDHNNLVRLAQVKSLPCTFHTREGLRVTSLSMLVELAREVKSDEGECEVGDNNEESDQQTCTSGNDSGDNARKELHLYAVSAGRVFMFAPKHVGEVFELPHVKGPQGLPVSLEVMSLTPRVFDIYNFFNRDESAAIVDKALKETSETHKMKRSSTGASGYNLNSKRTSENGFDTHGKEAQIVKRRCMDILGFDEYEESLTDGLQVLRYNKTTGYFPHLDWIDDPRKKEEHNFDSAGIGSNRFATILLYMSDLEAGDGGETLFSHGWPAGQAEEEHVQLDDAIDALRASGDVEGILKRDSWEEKMVANCRSRLAVRPHSSRAVLFYSQHPDGSVDQSSLHGGCPVITDQPKWAANLWAWNSIRGGFPGSPKNEHVVEKNRAANKSPENDQQKHATFINDKSDESMRHAQLFFQDTFWGNYGFDDPPLGINTFKGHKWHVRVDGEVIKSFTIGRDKKQEFHI</sequence>
<keyword evidence="3" id="KW-0223">Dioxygenase</keyword>
<feature type="compositionally biased region" description="Acidic residues" evidence="6">
    <location>
        <begin position="295"/>
        <end position="307"/>
    </location>
</feature>
<feature type="region of interest" description="Disordered" evidence="6">
    <location>
        <begin position="141"/>
        <end position="160"/>
    </location>
</feature>
<dbReference type="InterPro" id="IPR006620">
    <property type="entry name" value="Pro_4_hyd_alph"/>
</dbReference>
<evidence type="ECO:0000313" key="9">
    <source>
        <dbReference type="EMBL" id="KAK1737586.1"/>
    </source>
</evidence>
<keyword evidence="7" id="KW-0812">Transmembrane</keyword>
<evidence type="ECO:0000256" key="4">
    <source>
        <dbReference type="ARBA" id="ARBA00023002"/>
    </source>
</evidence>
<dbReference type="GO" id="GO:0005506">
    <property type="term" value="F:iron ion binding"/>
    <property type="evidence" value="ECO:0007669"/>
    <property type="project" value="InterPro"/>
</dbReference>
<dbReference type="GO" id="GO:0004656">
    <property type="term" value="F:procollagen-proline 4-dioxygenase activity"/>
    <property type="evidence" value="ECO:0007669"/>
    <property type="project" value="TreeGrafter"/>
</dbReference>
<dbReference type="SMART" id="SM00702">
    <property type="entry name" value="P4Hc"/>
    <property type="match status" value="1"/>
</dbReference>
<feature type="region of interest" description="Disordered" evidence="6">
    <location>
        <begin position="397"/>
        <end position="422"/>
    </location>
</feature>
<dbReference type="AlphaFoldDB" id="A0AAD8Y0Y1"/>
<keyword evidence="7" id="KW-0472">Membrane</keyword>
<feature type="compositionally biased region" description="Polar residues" evidence="6">
    <location>
        <begin position="308"/>
        <end position="318"/>
    </location>
</feature>
<name>A0AAD8Y0Y1_9STRA</name>
<keyword evidence="10" id="KW-1185">Reference proteome</keyword>
<keyword evidence="5" id="KW-0408">Iron</keyword>
<dbReference type="PANTHER" id="PTHR10869">
    <property type="entry name" value="PROLYL 4-HYDROXYLASE ALPHA SUBUNIT"/>
    <property type="match status" value="1"/>
</dbReference>
<dbReference type="Proteomes" id="UP001224775">
    <property type="component" value="Unassembled WGS sequence"/>
</dbReference>
<dbReference type="EMBL" id="JATAAI010000025">
    <property type="protein sequence ID" value="KAK1737586.1"/>
    <property type="molecule type" value="Genomic_DNA"/>
</dbReference>
<comment type="caution">
    <text evidence="9">The sequence shown here is derived from an EMBL/GenBank/DDBJ whole genome shotgun (WGS) entry which is preliminary data.</text>
</comment>
<dbReference type="InterPro" id="IPR005123">
    <property type="entry name" value="Oxoglu/Fe-dep_dioxygenase_dom"/>
</dbReference>
<evidence type="ECO:0000256" key="1">
    <source>
        <dbReference type="ARBA" id="ARBA00001961"/>
    </source>
</evidence>
<keyword evidence="2" id="KW-0479">Metal-binding</keyword>
<dbReference type="PROSITE" id="PS51471">
    <property type="entry name" value="FE2OG_OXY"/>
    <property type="match status" value="1"/>
</dbReference>
<evidence type="ECO:0000256" key="2">
    <source>
        <dbReference type="ARBA" id="ARBA00022723"/>
    </source>
</evidence>
<evidence type="ECO:0000313" key="10">
    <source>
        <dbReference type="Proteomes" id="UP001224775"/>
    </source>
</evidence>
<evidence type="ECO:0000256" key="6">
    <source>
        <dbReference type="SAM" id="MobiDB-lite"/>
    </source>
</evidence>
<gene>
    <name evidence="9" type="ORF">QTG54_011872</name>
</gene>
<evidence type="ECO:0000256" key="7">
    <source>
        <dbReference type="SAM" id="Phobius"/>
    </source>
</evidence>
<feature type="transmembrane region" description="Helical" evidence="7">
    <location>
        <begin position="7"/>
        <end position="26"/>
    </location>
</feature>
<dbReference type="GO" id="GO:0005783">
    <property type="term" value="C:endoplasmic reticulum"/>
    <property type="evidence" value="ECO:0007669"/>
    <property type="project" value="TreeGrafter"/>
</dbReference>
<dbReference type="InterPro" id="IPR044862">
    <property type="entry name" value="Pro_4_hyd_alph_FE2OG_OXY"/>
</dbReference>
<comment type="cofactor">
    <cofactor evidence="1">
        <name>L-ascorbate</name>
        <dbReference type="ChEBI" id="CHEBI:38290"/>
    </cofactor>
</comment>
<organism evidence="9 10">
    <name type="scientific">Skeletonema marinoi</name>
    <dbReference type="NCBI Taxonomy" id="267567"/>
    <lineage>
        <taxon>Eukaryota</taxon>
        <taxon>Sar</taxon>
        <taxon>Stramenopiles</taxon>
        <taxon>Ochrophyta</taxon>
        <taxon>Bacillariophyta</taxon>
        <taxon>Coscinodiscophyceae</taxon>
        <taxon>Thalassiosirophycidae</taxon>
        <taxon>Thalassiosirales</taxon>
        <taxon>Skeletonemataceae</taxon>
        <taxon>Skeletonema</taxon>
        <taxon>Skeletonema marinoi-dohrnii complex</taxon>
    </lineage>
</organism>
<protein>
    <submittedName>
        <fullName evidence="9">Prolyl 4-hydroxylase family protein</fullName>
    </submittedName>
</protein>
<proteinExistence type="predicted"/>
<dbReference type="GO" id="GO:0031418">
    <property type="term" value="F:L-ascorbic acid binding"/>
    <property type="evidence" value="ECO:0007669"/>
    <property type="project" value="InterPro"/>
</dbReference>
<keyword evidence="7" id="KW-1133">Transmembrane helix</keyword>
<feature type="domain" description="Fe2OG dioxygenase" evidence="8">
    <location>
        <begin position="449"/>
        <end position="609"/>
    </location>
</feature>
<evidence type="ECO:0000259" key="8">
    <source>
        <dbReference type="PROSITE" id="PS51471"/>
    </source>
</evidence>
<dbReference type="Gene3D" id="2.60.120.620">
    <property type="entry name" value="q2cbj1_9rhob like domain"/>
    <property type="match status" value="1"/>
</dbReference>
<dbReference type="InterPro" id="IPR045054">
    <property type="entry name" value="P4HA-like"/>
</dbReference>
<feature type="compositionally biased region" description="Polar residues" evidence="6">
    <location>
        <begin position="403"/>
        <end position="415"/>
    </location>
</feature>
<feature type="region of interest" description="Disordered" evidence="6">
    <location>
        <begin position="293"/>
        <end position="318"/>
    </location>
</feature>
<accession>A0AAD8Y0Y1</accession>
<reference evidence="9" key="1">
    <citation type="submission" date="2023-06" db="EMBL/GenBank/DDBJ databases">
        <title>Survivors Of The Sea: Transcriptome response of Skeletonema marinoi to long-term dormancy.</title>
        <authorList>
            <person name="Pinder M.I.M."/>
            <person name="Kourtchenko O."/>
            <person name="Robertson E.K."/>
            <person name="Larsson T."/>
            <person name="Maumus F."/>
            <person name="Osuna-Cruz C.M."/>
            <person name="Vancaester E."/>
            <person name="Stenow R."/>
            <person name="Vandepoele K."/>
            <person name="Ploug H."/>
            <person name="Bruchert V."/>
            <person name="Godhe A."/>
            <person name="Topel M."/>
        </authorList>
    </citation>
    <scope>NUCLEOTIDE SEQUENCE</scope>
    <source>
        <strain evidence="9">R05AC</strain>
    </source>
</reference>
<dbReference type="Pfam" id="PF13640">
    <property type="entry name" value="2OG-FeII_Oxy_3"/>
    <property type="match status" value="1"/>
</dbReference>
<dbReference type="PANTHER" id="PTHR10869:SF226">
    <property type="entry name" value="PROLYL 4-HYDROXYLASE ALPHA SUBUNIT DOMAIN-CONTAINING PROTEIN"/>
    <property type="match status" value="1"/>
</dbReference>
<feature type="compositionally biased region" description="Polar residues" evidence="6">
    <location>
        <begin position="149"/>
        <end position="160"/>
    </location>
</feature>